<evidence type="ECO:0000256" key="1">
    <source>
        <dbReference type="ARBA" id="ARBA00004651"/>
    </source>
</evidence>
<name>A0A1F4RLK6_UNCSA</name>
<keyword evidence="6 17" id="KW-0812">Transmembrane</keyword>
<keyword evidence="8 17" id="KW-0133">Cell shape</keyword>
<evidence type="ECO:0000256" key="13">
    <source>
        <dbReference type="ARBA" id="ARBA00023316"/>
    </source>
</evidence>
<evidence type="ECO:0000256" key="12">
    <source>
        <dbReference type="ARBA" id="ARBA00023251"/>
    </source>
</evidence>
<dbReference type="InterPro" id="IPR003824">
    <property type="entry name" value="UppP"/>
</dbReference>
<evidence type="ECO:0000256" key="10">
    <source>
        <dbReference type="ARBA" id="ARBA00022989"/>
    </source>
</evidence>
<dbReference type="Pfam" id="PF02673">
    <property type="entry name" value="BacA"/>
    <property type="match status" value="1"/>
</dbReference>
<evidence type="ECO:0000313" key="19">
    <source>
        <dbReference type="Proteomes" id="UP000179095"/>
    </source>
</evidence>
<accession>A0A1F4RLK6</accession>
<keyword evidence="10 17" id="KW-1133">Transmembrane helix</keyword>
<protein>
    <recommendedName>
        <fullName evidence="4 17">Undecaprenyl-diphosphatase</fullName>
        <ecNumber evidence="3 17">3.6.1.27</ecNumber>
    </recommendedName>
    <alternativeName>
        <fullName evidence="15 17">Bacitracin resistance protein</fullName>
    </alternativeName>
    <alternativeName>
        <fullName evidence="14 17">Undecaprenyl pyrophosphate phosphatase</fullName>
    </alternativeName>
</protein>
<evidence type="ECO:0000256" key="15">
    <source>
        <dbReference type="ARBA" id="ARBA00032932"/>
    </source>
</evidence>
<keyword evidence="7 17" id="KW-0378">Hydrolase</keyword>
<comment type="caution">
    <text evidence="18">The sequence shown here is derived from an EMBL/GenBank/DDBJ whole genome shotgun (WGS) entry which is preliminary data.</text>
</comment>
<reference evidence="18 19" key="1">
    <citation type="journal article" date="2016" name="Nat. Commun.">
        <title>Thousands of microbial genomes shed light on interconnected biogeochemical processes in an aquifer system.</title>
        <authorList>
            <person name="Anantharaman K."/>
            <person name="Brown C.T."/>
            <person name="Hug L.A."/>
            <person name="Sharon I."/>
            <person name="Castelle C.J."/>
            <person name="Probst A.J."/>
            <person name="Thomas B.C."/>
            <person name="Singh A."/>
            <person name="Wilkins M.J."/>
            <person name="Karaoz U."/>
            <person name="Brodie E.L."/>
            <person name="Williams K.H."/>
            <person name="Hubbard S.S."/>
            <person name="Banfield J.F."/>
        </authorList>
    </citation>
    <scope>NUCLEOTIDE SEQUENCE [LARGE SCALE GENOMIC DNA]</scope>
</reference>
<comment type="function">
    <text evidence="17">Catalyzes the dephosphorylation of undecaprenyl diphosphate (UPP). Confers resistance to bacitracin.</text>
</comment>
<feature type="transmembrane region" description="Helical" evidence="17">
    <location>
        <begin position="235"/>
        <end position="251"/>
    </location>
</feature>
<gene>
    <name evidence="17" type="primary">uppP</name>
    <name evidence="18" type="ORF">A3F86_01235</name>
</gene>
<keyword evidence="13 17" id="KW-0961">Cell wall biogenesis/degradation</keyword>
<proteinExistence type="inferred from homology"/>
<feature type="transmembrane region" description="Helical" evidence="17">
    <location>
        <begin position="38"/>
        <end position="58"/>
    </location>
</feature>
<comment type="miscellaneous">
    <text evidence="17">Bacitracin is thought to be involved in the inhibition of peptidoglycan synthesis by sequestering undecaprenyl diphosphate, thereby reducing the pool of lipid carrier available.</text>
</comment>
<evidence type="ECO:0000256" key="2">
    <source>
        <dbReference type="ARBA" id="ARBA00010621"/>
    </source>
</evidence>
<dbReference type="HAMAP" id="MF_01006">
    <property type="entry name" value="Undec_diphosphatase"/>
    <property type="match status" value="1"/>
</dbReference>
<keyword evidence="12 17" id="KW-0046">Antibiotic resistance</keyword>
<dbReference type="STRING" id="1802568.A3F86_01235"/>
<dbReference type="GO" id="GO:0050380">
    <property type="term" value="F:undecaprenyl-diphosphatase activity"/>
    <property type="evidence" value="ECO:0007669"/>
    <property type="project" value="UniProtKB-UniRule"/>
</dbReference>
<comment type="similarity">
    <text evidence="2 17">Belongs to the UppP family.</text>
</comment>
<evidence type="ECO:0000256" key="6">
    <source>
        <dbReference type="ARBA" id="ARBA00022692"/>
    </source>
</evidence>
<comment type="subcellular location">
    <subcellularLocation>
        <location evidence="1 17">Cell membrane</location>
        <topology evidence="1 17">Multi-pass membrane protein</topology>
    </subcellularLocation>
</comment>
<feature type="transmembrane region" description="Helical" evidence="17">
    <location>
        <begin position="100"/>
        <end position="119"/>
    </location>
</feature>
<evidence type="ECO:0000256" key="9">
    <source>
        <dbReference type="ARBA" id="ARBA00022984"/>
    </source>
</evidence>
<dbReference type="EC" id="3.6.1.27" evidence="3 17"/>
<evidence type="ECO:0000256" key="14">
    <source>
        <dbReference type="ARBA" id="ARBA00032707"/>
    </source>
</evidence>
<evidence type="ECO:0000256" key="17">
    <source>
        <dbReference type="HAMAP-Rule" id="MF_01006"/>
    </source>
</evidence>
<evidence type="ECO:0000256" key="7">
    <source>
        <dbReference type="ARBA" id="ARBA00022801"/>
    </source>
</evidence>
<feature type="transmembrane region" description="Helical" evidence="17">
    <location>
        <begin position="70"/>
        <end position="88"/>
    </location>
</feature>
<dbReference type="Proteomes" id="UP000179095">
    <property type="component" value="Unassembled WGS sequence"/>
</dbReference>
<evidence type="ECO:0000256" key="5">
    <source>
        <dbReference type="ARBA" id="ARBA00022475"/>
    </source>
</evidence>
<evidence type="ECO:0000256" key="11">
    <source>
        <dbReference type="ARBA" id="ARBA00023136"/>
    </source>
</evidence>
<evidence type="ECO:0000256" key="16">
    <source>
        <dbReference type="ARBA" id="ARBA00047594"/>
    </source>
</evidence>
<dbReference type="PANTHER" id="PTHR30622">
    <property type="entry name" value="UNDECAPRENYL-DIPHOSPHATASE"/>
    <property type="match status" value="1"/>
</dbReference>
<keyword evidence="11 17" id="KW-0472">Membrane</keyword>
<dbReference type="GO" id="GO:0071555">
    <property type="term" value="P:cell wall organization"/>
    <property type="evidence" value="ECO:0007669"/>
    <property type="project" value="UniProtKB-KW"/>
</dbReference>
<dbReference type="GO" id="GO:0009252">
    <property type="term" value="P:peptidoglycan biosynthetic process"/>
    <property type="evidence" value="ECO:0007669"/>
    <property type="project" value="UniProtKB-KW"/>
</dbReference>
<evidence type="ECO:0000256" key="3">
    <source>
        <dbReference type="ARBA" id="ARBA00012374"/>
    </source>
</evidence>
<evidence type="ECO:0000256" key="4">
    <source>
        <dbReference type="ARBA" id="ARBA00021581"/>
    </source>
</evidence>
<dbReference type="GO" id="GO:0046677">
    <property type="term" value="P:response to antibiotic"/>
    <property type="evidence" value="ECO:0007669"/>
    <property type="project" value="UniProtKB-UniRule"/>
</dbReference>
<evidence type="ECO:0000313" key="18">
    <source>
        <dbReference type="EMBL" id="OGC09061.1"/>
    </source>
</evidence>
<feature type="transmembrane region" description="Helical" evidence="17">
    <location>
        <begin position="169"/>
        <end position="187"/>
    </location>
</feature>
<keyword evidence="9 17" id="KW-0573">Peptidoglycan synthesis</keyword>
<dbReference type="GO" id="GO:0005886">
    <property type="term" value="C:plasma membrane"/>
    <property type="evidence" value="ECO:0007669"/>
    <property type="project" value="UniProtKB-SubCell"/>
</dbReference>
<comment type="catalytic activity">
    <reaction evidence="16 17">
        <text>di-trans,octa-cis-undecaprenyl diphosphate + H2O = di-trans,octa-cis-undecaprenyl phosphate + phosphate + H(+)</text>
        <dbReference type="Rhea" id="RHEA:28094"/>
        <dbReference type="ChEBI" id="CHEBI:15377"/>
        <dbReference type="ChEBI" id="CHEBI:15378"/>
        <dbReference type="ChEBI" id="CHEBI:43474"/>
        <dbReference type="ChEBI" id="CHEBI:58405"/>
        <dbReference type="ChEBI" id="CHEBI:60392"/>
        <dbReference type="EC" id="3.6.1.27"/>
    </reaction>
</comment>
<dbReference type="PANTHER" id="PTHR30622:SF4">
    <property type="entry name" value="UNDECAPRENYL-DIPHOSPHATASE"/>
    <property type="match status" value="1"/>
</dbReference>
<sequence>MVEYLFLGIIQGLTEFLPVSSQGHLLLFEKLFGLEVNIAFDTIVHLGTALAAIIYFRREILALLTGSRQLLWPLIITTLVTGIIGLAFKDFFESLFSSFQYVGPFFIATGLVILLGEWLGRRSERKETVGWLDATIIGLAQGAAIIPSLSRSAMTISTSLARGLDRSLAARYSFLVSIPTILGAGLLQSKEIFKAGTMGIGVGALGLGFIAAFLSGLVAINIFMNIIKMTSIRLFAYYCVVLGALVLISSVF</sequence>
<dbReference type="AlphaFoldDB" id="A0A1F4RLK6"/>
<keyword evidence="5 17" id="KW-1003">Cell membrane</keyword>
<feature type="transmembrane region" description="Helical" evidence="17">
    <location>
        <begin position="199"/>
        <end position="223"/>
    </location>
</feature>
<evidence type="ECO:0000256" key="8">
    <source>
        <dbReference type="ARBA" id="ARBA00022960"/>
    </source>
</evidence>
<dbReference type="EMBL" id="METQ01000039">
    <property type="protein sequence ID" value="OGC09061.1"/>
    <property type="molecule type" value="Genomic_DNA"/>
</dbReference>
<dbReference type="GO" id="GO:0008360">
    <property type="term" value="P:regulation of cell shape"/>
    <property type="evidence" value="ECO:0007669"/>
    <property type="project" value="UniProtKB-KW"/>
</dbReference>
<organism evidence="18 19">
    <name type="scientific">candidate division WOR-1 bacterium RIFCSPLOWO2_12_FULL_45_9</name>
    <dbReference type="NCBI Taxonomy" id="1802568"/>
    <lineage>
        <taxon>Bacteria</taxon>
        <taxon>Bacillati</taxon>
        <taxon>Saganbacteria</taxon>
    </lineage>
</organism>